<sequence>MKTLVIQAEDAIIDRIIPLFELFSQRQYDMKVLPYTDEDRELDELADQIDFDDEEQLMEFCVKMSDLGKRQWWATHYGPERTQRA</sequence>
<gene>
    <name evidence="1" type="ORF">GF339_07435</name>
</gene>
<comment type="caution">
    <text evidence="1">The sequence shown here is derived from an EMBL/GenBank/DDBJ whole genome shotgun (WGS) entry which is preliminary data.</text>
</comment>
<evidence type="ECO:0000313" key="1">
    <source>
        <dbReference type="EMBL" id="MBD3324402.1"/>
    </source>
</evidence>
<proteinExistence type="predicted"/>
<dbReference type="EMBL" id="WJJP01000230">
    <property type="protein sequence ID" value="MBD3324402.1"/>
    <property type="molecule type" value="Genomic_DNA"/>
</dbReference>
<name>A0A9D5Q5M5_9BACT</name>
<accession>A0A9D5Q5M5</accession>
<protein>
    <submittedName>
        <fullName evidence="1">Uncharacterized protein</fullName>
    </submittedName>
</protein>
<evidence type="ECO:0000313" key="2">
    <source>
        <dbReference type="Proteomes" id="UP000649604"/>
    </source>
</evidence>
<reference evidence="1" key="1">
    <citation type="submission" date="2019-11" db="EMBL/GenBank/DDBJ databases">
        <title>Microbial mats filling the niche in hypersaline microbial mats.</title>
        <authorList>
            <person name="Wong H.L."/>
            <person name="Macleod F.I."/>
            <person name="White R.A. III"/>
            <person name="Burns B.P."/>
        </authorList>
    </citation>
    <scope>NUCLEOTIDE SEQUENCE</scope>
    <source>
        <strain evidence="1">Rbin_158</strain>
    </source>
</reference>
<dbReference type="Proteomes" id="UP000649604">
    <property type="component" value="Unassembled WGS sequence"/>
</dbReference>
<organism evidence="1 2">
    <name type="scientific">candidate division KSB3 bacterium</name>
    <dbReference type="NCBI Taxonomy" id="2044937"/>
    <lineage>
        <taxon>Bacteria</taxon>
        <taxon>candidate division KSB3</taxon>
    </lineage>
</organism>
<dbReference type="AlphaFoldDB" id="A0A9D5Q5M5"/>